<gene>
    <name evidence="5" type="ORF">F2Z29_19560</name>
</gene>
<comment type="similarity">
    <text evidence="3">Belongs to the acetyltransferase family. RimJ subfamily.</text>
</comment>
<dbReference type="GO" id="GO:0016747">
    <property type="term" value="F:acyltransferase activity, transferring groups other than amino-acyl groups"/>
    <property type="evidence" value="ECO:0007669"/>
    <property type="project" value="InterPro"/>
</dbReference>
<evidence type="ECO:0000256" key="1">
    <source>
        <dbReference type="ARBA" id="ARBA00022679"/>
    </source>
</evidence>
<keyword evidence="2" id="KW-0012">Acyltransferase</keyword>
<evidence type="ECO:0000259" key="4">
    <source>
        <dbReference type="PROSITE" id="PS51186"/>
    </source>
</evidence>
<organism evidence="5 6">
    <name type="scientific">Bacteroides fragilis</name>
    <dbReference type="NCBI Taxonomy" id="817"/>
    <lineage>
        <taxon>Bacteria</taxon>
        <taxon>Pseudomonadati</taxon>
        <taxon>Bacteroidota</taxon>
        <taxon>Bacteroidia</taxon>
        <taxon>Bacteroidales</taxon>
        <taxon>Bacteroidaceae</taxon>
        <taxon>Bacteroides</taxon>
    </lineage>
</organism>
<dbReference type="InterPro" id="IPR000182">
    <property type="entry name" value="GNAT_dom"/>
</dbReference>
<comment type="caution">
    <text evidence="5">The sequence shown here is derived from an EMBL/GenBank/DDBJ whole genome shotgun (WGS) entry which is preliminary data.</text>
</comment>
<dbReference type="Proteomes" id="UP000436803">
    <property type="component" value="Unassembled WGS sequence"/>
</dbReference>
<keyword evidence="1 5" id="KW-0808">Transferase</keyword>
<protein>
    <submittedName>
        <fullName evidence="5">GNAT family N-acetyltransferase</fullName>
    </submittedName>
</protein>
<evidence type="ECO:0000256" key="2">
    <source>
        <dbReference type="ARBA" id="ARBA00023315"/>
    </source>
</evidence>
<name>A0A642KZ76_BACFG</name>
<accession>A0A642KZ76</accession>
<dbReference type="InterPro" id="IPR016181">
    <property type="entry name" value="Acyl_CoA_acyltransferase"/>
</dbReference>
<reference evidence="5 6" key="1">
    <citation type="journal article" date="2019" name="Nat. Med.">
        <title>A library of human gut bacterial isolates paired with longitudinal multiomics data enables mechanistic microbiome research.</title>
        <authorList>
            <person name="Poyet M."/>
            <person name="Groussin M."/>
            <person name="Gibbons S.M."/>
            <person name="Avila-Pacheco J."/>
            <person name="Jiang X."/>
            <person name="Kearney S.M."/>
            <person name="Perrotta A.R."/>
            <person name="Berdy B."/>
            <person name="Zhao S."/>
            <person name="Lieberman T.D."/>
            <person name="Swanson P.K."/>
            <person name="Smith M."/>
            <person name="Roesemann S."/>
            <person name="Alexander J.E."/>
            <person name="Rich S.A."/>
            <person name="Livny J."/>
            <person name="Vlamakis H."/>
            <person name="Clish C."/>
            <person name="Bullock K."/>
            <person name="Deik A."/>
            <person name="Scott J."/>
            <person name="Pierce K.A."/>
            <person name="Xavier R.J."/>
            <person name="Alm E.J."/>
        </authorList>
    </citation>
    <scope>NUCLEOTIDE SEQUENCE [LARGE SCALE GENOMIC DNA]</scope>
    <source>
        <strain evidence="5 6">BIOML-A7</strain>
    </source>
</reference>
<evidence type="ECO:0000256" key="3">
    <source>
        <dbReference type="ARBA" id="ARBA00038502"/>
    </source>
</evidence>
<dbReference type="Gene3D" id="3.40.630.30">
    <property type="match status" value="1"/>
</dbReference>
<dbReference type="SUPFAM" id="SSF55729">
    <property type="entry name" value="Acyl-CoA N-acyltransferases (Nat)"/>
    <property type="match status" value="1"/>
</dbReference>
<dbReference type="InterPro" id="IPR051531">
    <property type="entry name" value="N-acetyltransferase"/>
</dbReference>
<evidence type="ECO:0000313" key="5">
    <source>
        <dbReference type="EMBL" id="KAA5169582.1"/>
    </source>
</evidence>
<dbReference type="PROSITE" id="PS51186">
    <property type="entry name" value="GNAT"/>
    <property type="match status" value="1"/>
</dbReference>
<dbReference type="PANTHER" id="PTHR43792">
    <property type="entry name" value="GNAT FAMILY, PUTATIVE (AFU_ORTHOLOGUE AFUA_3G00765)-RELATED-RELATED"/>
    <property type="match status" value="1"/>
</dbReference>
<dbReference type="PANTHER" id="PTHR43792:SF8">
    <property type="entry name" value="[RIBOSOMAL PROTEIN US5]-ALANINE N-ACETYLTRANSFERASE"/>
    <property type="match status" value="1"/>
</dbReference>
<feature type="domain" description="N-acetyltransferase" evidence="4">
    <location>
        <begin position="2"/>
        <end position="165"/>
    </location>
</feature>
<evidence type="ECO:0000313" key="6">
    <source>
        <dbReference type="Proteomes" id="UP000436803"/>
    </source>
</evidence>
<proteinExistence type="inferred from homology"/>
<dbReference type="Pfam" id="PF13302">
    <property type="entry name" value="Acetyltransf_3"/>
    <property type="match status" value="1"/>
</dbReference>
<dbReference type="EMBL" id="VWAW01000019">
    <property type="protein sequence ID" value="KAA5169582.1"/>
    <property type="molecule type" value="Genomic_DNA"/>
</dbReference>
<sequence length="165" mass="18884">MVELRKIEHVSPHIICELANNYKIAINLRDIFPHPYTHDDAVAFIELAKTGALGYVFGIYAENEFVGCCSLIPQSDVYRINAEIGYWIGEQYWGNGYATEAVKQLVAIAFNQLGIHRVCVRIFEYNVASMRVLEKIGFEKEAIIKLSVIKEGRIFNEYIYSIMNI</sequence>
<dbReference type="AlphaFoldDB" id="A0A642KZ76"/>